<proteinExistence type="predicted"/>
<evidence type="ECO:0000313" key="2">
    <source>
        <dbReference type="EMBL" id="EFH12437.1"/>
    </source>
</evidence>
<evidence type="ECO:0000313" key="3">
    <source>
        <dbReference type="Proteomes" id="UP000005324"/>
    </source>
</evidence>
<sequence>MCPIPPCPASSPRRPRGTALLLAAPLLLGAGLARAEEAPVRLAAGDFAIEGSLDTELDVDRNGRRGGRRAYTDLYNKTELEVTLTLPRGFAIEGSVKSEPAPREADGSDRAFRGQAAWVETLLLSWTEGPLRLFAGKLHPRFGFAWDRAPGLYGTDFAEGYELSEKIGFGASLSLSDLAGLDEDWGRHSLQLEMFQADRTALSSSLFSYRHAVLDASGRTRYSARNRRAYGGADNTRGYQNAVLSLEGSGIALPLGSLDYTLGLSSRRAGLDSAAAGTAATERGSVAGLAWTIPLPLEMSATPLVEWLRQRDADGIGGLRRDVLTAGLSLQRGPVTLAYAYEWLKERGPAPQQAAQNTASVTYDLGELAAWLKGFDATLGWRRLREEGQSANDYGAQLHYSVTF</sequence>
<gene>
    <name evidence="2" type="ORF">HMPREF0731_1343</name>
</gene>
<organism evidence="2 3">
    <name type="scientific">Pseudoroseomonas cervicalis ATCC 49957</name>
    <dbReference type="NCBI Taxonomy" id="525371"/>
    <lineage>
        <taxon>Bacteria</taxon>
        <taxon>Pseudomonadati</taxon>
        <taxon>Pseudomonadota</taxon>
        <taxon>Alphaproteobacteria</taxon>
        <taxon>Acetobacterales</taxon>
        <taxon>Roseomonadaceae</taxon>
        <taxon>Roseomonas</taxon>
    </lineage>
</organism>
<protein>
    <recommendedName>
        <fullName evidence="4">Phosphate-selective porin O and P</fullName>
    </recommendedName>
</protein>
<keyword evidence="3" id="KW-1185">Reference proteome</keyword>
<feature type="signal peptide" evidence="1">
    <location>
        <begin position="1"/>
        <end position="35"/>
    </location>
</feature>
<dbReference type="OrthoDB" id="7801464at2"/>
<dbReference type="RefSeq" id="WP_007005192.1">
    <property type="nucleotide sequence ID" value="NZ_GG770781.1"/>
</dbReference>
<dbReference type="HOGENOM" id="CLU_049147_0_0_5"/>
<feature type="chain" id="PRO_5003075543" description="Phosphate-selective porin O and P" evidence="1">
    <location>
        <begin position="36"/>
        <end position="404"/>
    </location>
</feature>
<reference evidence="2 3" key="1">
    <citation type="submission" date="2010-04" db="EMBL/GenBank/DDBJ databases">
        <authorList>
            <person name="Qin X."/>
            <person name="Bachman B."/>
            <person name="Battles P."/>
            <person name="Bell A."/>
            <person name="Bess C."/>
            <person name="Bickham C."/>
            <person name="Chaboub L."/>
            <person name="Chen D."/>
            <person name="Coyle M."/>
            <person name="Deiros D.R."/>
            <person name="Dinh H."/>
            <person name="Forbes L."/>
            <person name="Fowler G."/>
            <person name="Francisco L."/>
            <person name="Fu Q."/>
            <person name="Gubbala S."/>
            <person name="Hale W."/>
            <person name="Han Y."/>
            <person name="Hemphill L."/>
            <person name="Highlander S.K."/>
            <person name="Hirani K."/>
            <person name="Hogues M."/>
            <person name="Jackson L."/>
            <person name="Jakkamsetti A."/>
            <person name="Javaid M."/>
            <person name="Jiang H."/>
            <person name="Korchina V."/>
            <person name="Kovar C."/>
            <person name="Lara F."/>
            <person name="Lee S."/>
            <person name="Mata R."/>
            <person name="Mathew T."/>
            <person name="Moen C."/>
            <person name="Morales K."/>
            <person name="Munidasa M."/>
            <person name="Nazareth L."/>
            <person name="Ngo R."/>
            <person name="Nguyen L."/>
            <person name="Okwuonu G."/>
            <person name="Ongeri F."/>
            <person name="Patil S."/>
            <person name="Petrosino J."/>
            <person name="Pham C."/>
            <person name="Pham P."/>
            <person name="Pu L.-L."/>
            <person name="Puazo M."/>
            <person name="Raj R."/>
            <person name="Reid J."/>
            <person name="Rouhana J."/>
            <person name="Saada N."/>
            <person name="Shang Y."/>
            <person name="Simmons D."/>
            <person name="Thornton R."/>
            <person name="Warren J."/>
            <person name="Weissenberger G."/>
            <person name="Zhang J."/>
            <person name="Zhang L."/>
            <person name="Zhou C."/>
            <person name="Zhu D."/>
            <person name="Muzny D."/>
            <person name="Worley K."/>
            <person name="Gibbs R."/>
        </authorList>
    </citation>
    <scope>NUCLEOTIDE SEQUENCE [LARGE SCALE GENOMIC DNA]</scope>
    <source>
        <strain evidence="2 3">ATCC 49957</strain>
    </source>
</reference>
<dbReference type="Proteomes" id="UP000005324">
    <property type="component" value="Unassembled WGS sequence"/>
</dbReference>
<name>D5RJT3_9PROT</name>
<dbReference type="EMBL" id="ADVL01000220">
    <property type="protein sequence ID" value="EFH12437.1"/>
    <property type="molecule type" value="Genomic_DNA"/>
</dbReference>
<accession>D5RJT3</accession>
<dbReference type="AlphaFoldDB" id="D5RJT3"/>
<evidence type="ECO:0000256" key="1">
    <source>
        <dbReference type="SAM" id="SignalP"/>
    </source>
</evidence>
<keyword evidence="1" id="KW-0732">Signal</keyword>
<comment type="caution">
    <text evidence="2">The sequence shown here is derived from an EMBL/GenBank/DDBJ whole genome shotgun (WGS) entry which is preliminary data.</text>
</comment>
<evidence type="ECO:0008006" key="4">
    <source>
        <dbReference type="Google" id="ProtNLM"/>
    </source>
</evidence>